<dbReference type="InterPro" id="IPR000701">
    <property type="entry name" value="SuccDH_FuR_B_TM-su"/>
</dbReference>
<evidence type="ECO:0000313" key="13">
    <source>
        <dbReference type="Proteomes" id="UP000184268"/>
    </source>
</evidence>
<evidence type="ECO:0000313" key="12">
    <source>
        <dbReference type="EMBL" id="SHH97234.1"/>
    </source>
</evidence>
<evidence type="ECO:0000256" key="2">
    <source>
        <dbReference type="ARBA" id="ARBA00004050"/>
    </source>
</evidence>
<evidence type="ECO:0000256" key="1">
    <source>
        <dbReference type="ARBA" id="ARBA00001971"/>
    </source>
</evidence>
<evidence type="ECO:0000256" key="6">
    <source>
        <dbReference type="ARBA" id="ARBA00022723"/>
    </source>
</evidence>
<dbReference type="Gene3D" id="1.20.1300.10">
    <property type="entry name" value="Fumarate reductase/succinate dehydrogenase, transmembrane subunit"/>
    <property type="match status" value="1"/>
</dbReference>
<feature type="transmembrane region" description="Helical" evidence="11">
    <location>
        <begin position="159"/>
        <end position="182"/>
    </location>
</feature>
<evidence type="ECO:0000256" key="9">
    <source>
        <dbReference type="ARBA" id="ARBA00023136"/>
    </source>
</evidence>
<comment type="cofactor">
    <cofactor evidence="1">
        <name>heme</name>
        <dbReference type="ChEBI" id="CHEBI:30413"/>
    </cofactor>
</comment>
<dbReference type="Pfam" id="PF01127">
    <property type="entry name" value="Sdh_cyt"/>
    <property type="match status" value="1"/>
</dbReference>
<gene>
    <name evidence="12" type="ORF">SAMN02745129_3416</name>
</gene>
<comment type="subcellular location">
    <subcellularLocation>
        <location evidence="3">Membrane</location>
    </subcellularLocation>
</comment>
<keyword evidence="6 10" id="KW-0479">Metal-binding</keyword>
<organism evidence="12 13">
    <name type="scientific">Ferrimonas marina</name>
    <dbReference type="NCBI Taxonomy" id="299255"/>
    <lineage>
        <taxon>Bacteria</taxon>
        <taxon>Pseudomonadati</taxon>
        <taxon>Pseudomonadota</taxon>
        <taxon>Gammaproteobacteria</taxon>
        <taxon>Alteromonadales</taxon>
        <taxon>Ferrimonadaceae</taxon>
        <taxon>Ferrimonas</taxon>
    </lineage>
</organism>
<keyword evidence="4 10" id="KW-0349">Heme</keyword>
<accession>A0A1M5XCI0</accession>
<feature type="binding site" description="axial binding residue" evidence="10">
    <location>
        <position position="83"/>
    </location>
    <ligand>
        <name>heme b</name>
        <dbReference type="ChEBI" id="CHEBI:60344"/>
        <label>bD</label>
    </ligand>
    <ligandPart>
        <name>Fe</name>
        <dbReference type="ChEBI" id="CHEBI:18248"/>
    </ligandPart>
</feature>
<evidence type="ECO:0000256" key="11">
    <source>
        <dbReference type="SAM" id="Phobius"/>
    </source>
</evidence>
<dbReference type="SUPFAM" id="SSF81343">
    <property type="entry name" value="Fumarate reductase respiratory complex transmembrane subunits"/>
    <property type="match status" value="1"/>
</dbReference>
<dbReference type="STRING" id="299255.SAMN02745129_3416"/>
<dbReference type="GO" id="GO:0016020">
    <property type="term" value="C:membrane"/>
    <property type="evidence" value="ECO:0007669"/>
    <property type="project" value="UniProtKB-SubCell"/>
</dbReference>
<feature type="binding site" description="axial binding residue" evidence="10">
    <location>
        <position position="172"/>
    </location>
    <ligand>
        <name>heme b</name>
        <dbReference type="ChEBI" id="CHEBI:60344"/>
        <label>bD</label>
    </ligand>
    <ligandPart>
        <name>Fe</name>
        <dbReference type="ChEBI" id="CHEBI:18248"/>
    </ligandPart>
</feature>
<dbReference type="GO" id="GO:0006099">
    <property type="term" value="P:tricarboxylic acid cycle"/>
    <property type="evidence" value="ECO:0007669"/>
    <property type="project" value="InterPro"/>
</dbReference>
<dbReference type="AlphaFoldDB" id="A0A1M5XCI0"/>
<keyword evidence="9 11" id="KW-0472">Membrane</keyword>
<evidence type="ECO:0000256" key="8">
    <source>
        <dbReference type="ARBA" id="ARBA00023004"/>
    </source>
</evidence>
<evidence type="ECO:0000256" key="5">
    <source>
        <dbReference type="ARBA" id="ARBA00022692"/>
    </source>
</evidence>
<feature type="binding site" description="axial binding residue" evidence="10">
    <location>
        <position position="32"/>
    </location>
    <ligand>
        <name>heme b</name>
        <dbReference type="ChEBI" id="CHEBI:60344"/>
        <label>bD</label>
    </ligand>
    <ligandPart>
        <name>Fe</name>
        <dbReference type="ChEBI" id="CHEBI:18248"/>
    </ligandPart>
</feature>
<dbReference type="Proteomes" id="UP000184268">
    <property type="component" value="Unassembled WGS sequence"/>
</dbReference>
<evidence type="ECO:0000256" key="10">
    <source>
        <dbReference type="PIRSR" id="PIRSR000177-1"/>
    </source>
</evidence>
<dbReference type="RefSeq" id="WP_082766726.1">
    <property type="nucleotide sequence ID" value="NZ_FQXG01000005.1"/>
</dbReference>
<comment type="function">
    <text evidence="2">Membrane-anchoring subunit of succinate dehydrogenase (SDH).</text>
</comment>
<dbReference type="EMBL" id="FQXG01000005">
    <property type="protein sequence ID" value="SHH97234.1"/>
    <property type="molecule type" value="Genomic_DNA"/>
</dbReference>
<keyword evidence="8 10" id="KW-0408">Iron</keyword>
<dbReference type="InterPro" id="IPR004224">
    <property type="entry name" value="Fum_red_B_TM"/>
</dbReference>
<protein>
    <submittedName>
        <fullName evidence="12">Succinate dehydrogenase subunit C</fullName>
    </submittedName>
</protein>
<keyword evidence="7 11" id="KW-1133">Transmembrane helix</keyword>
<keyword evidence="13" id="KW-1185">Reference proteome</keyword>
<sequence>MRKLLEWSRGPARMDILQGASGAALTLFLFVHLHMEASVLLGPDAFDKVAWFLHAGWADPAGHGYAGMVMLAVLFITLLLLIHVVAVLRRFPTEYRQMKALQQHMSIVQHAGTRLWLVQVLTGVAMMILIPIHLVTMLTQPHSLGAEPSSYRIVYEGGWLLYGLLLPVSVIHGLAGIARLWLKWCPYAEPRFQGRRWMRRVAVYLMVLGVVSLLMHVYNGLFVFGGSA</sequence>
<feature type="transmembrane region" description="Helical" evidence="11">
    <location>
        <begin position="115"/>
        <end position="139"/>
    </location>
</feature>
<feature type="transmembrane region" description="Helical" evidence="11">
    <location>
        <begin position="203"/>
        <end position="224"/>
    </location>
</feature>
<dbReference type="InterPro" id="IPR034804">
    <property type="entry name" value="SQR/QFR_C/D"/>
</dbReference>
<keyword evidence="5 11" id="KW-0812">Transmembrane</keyword>
<evidence type="ECO:0000256" key="3">
    <source>
        <dbReference type="ARBA" id="ARBA00004370"/>
    </source>
</evidence>
<feature type="transmembrane region" description="Helical" evidence="11">
    <location>
        <begin position="65"/>
        <end position="88"/>
    </location>
</feature>
<reference evidence="12 13" key="1">
    <citation type="submission" date="2016-11" db="EMBL/GenBank/DDBJ databases">
        <authorList>
            <person name="Jaros S."/>
            <person name="Januszkiewicz K."/>
            <person name="Wedrychowicz H."/>
        </authorList>
    </citation>
    <scope>NUCLEOTIDE SEQUENCE [LARGE SCALE GENOMIC DNA]</scope>
    <source>
        <strain evidence="12 13">DSM 16917</strain>
    </source>
</reference>
<dbReference type="PIRSF" id="PIRSF000177">
    <property type="entry name" value="Fumar_rd_cyt_b"/>
    <property type="match status" value="1"/>
</dbReference>
<feature type="binding site" description="axial binding residue" evidence="10">
    <location>
        <position position="133"/>
    </location>
    <ligand>
        <name>heme b</name>
        <dbReference type="ChEBI" id="CHEBI:60344"/>
        <label>bD</label>
    </ligand>
    <ligandPart>
        <name>Fe</name>
        <dbReference type="ChEBI" id="CHEBI:18248"/>
    </ligandPart>
</feature>
<dbReference type="GO" id="GO:0046872">
    <property type="term" value="F:metal ion binding"/>
    <property type="evidence" value="ECO:0007669"/>
    <property type="project" value="UniProtKB-KW"/>
</dbReference>
<evidence type="ECO:0000256" key="7">
    <source>
        <dbReference type="ARBA" id="ARBA00022989"/>
    </source>
</evidence>
<dbReference type="OrthoDB" id="9153108at2"/>
<name>A0A1M5XCI0_9GAMM</name>
<evidence type="ECO:0000256" key="4">
    <source>
        <dbReference type="ARBA" id="ARBA00022617"/>
    </source>
</evidence>
<proteinExistence type="predicted"/>